<organism evidence="6 7">
    <name type="scientific">Seminavis robusta</name>
    <dbReference type="NCBI Taxonomy" id="568900"/>
    <lineage>
        <taxon>Eukaryota</taxon>
        <taxon>Sar</taxon>
        <taxon>Stramenopiles</taxon>
        <taxon>Ochrophyta</taxon>
        <taxon>Bacillariophyta</taxon>
        <taxon>Bacillariophyceae</taxon>
        <taxon>Bacillariophycidae</taxon>
        <taxon>Naviculales</taxon>
        <taxon>Naviculaceae</taxon>
        <taxon>Seminavis</taxon>
    </lineage>
</organism>
<feature type="transmembrane region" description="Helical" evidence="5">
    <location>
        <begin position="500"/>
        <end position="519"/>
    </location>
</feature>
<name>A0A9N8EDR8_9STRA</name>
<evidence type="ECO:0000256" key="5">
    <source>
        <dbReference type="SAM" id="Phobius"/>
    </source>
</evidence>
<evidence type="ECO:0000313" key="7">
    <source>
        <dbReference type="Proteomes" id="UP001153069"/>
    </source>
</evidence>
<evidence type="ECO:0000256" key="4">
    <source>
        <dbReference type="ARBA" id="ARBA00023136"/>
    </source>
</evidence>
<feature type="transmembrane region" description="Helical" evidence="5">
    <location>
        <begin position="363"/>
        <end position="391"/>
    </location>
</feature>
<keyword evidence="4 5" id="KW-0472">Membrane</keyword>
<feature type="transmembrane region" description="Helical" evidence="5">
    <location>
        <begin position="188"/>
        <end position="206"/>
    </location>
</feature>
<comment type="caution">
    <text evidence="6">The sequence shown here is derived from an EMBL/GenBank/DDBJ whole genome shotgun (WGS) entry which is preliminary data.</text>
</comment>
<feature type="transmembrane region" description="Helical" evidence="5">
    <location>
        <begin position="473"/>
        <end position="494"/>
    </location>
</feature>
<keyword evidence="3 5" id="KW-1133">Transmembrane helix</keyword>
<dbReference type="GO" id="GO:0016020">
    <property type="term" value="C:membrane"/>
    <property type="evidence" value="ECO:0007669"/>
    <property type="project" value="UniProtKB-SubCell"/>
</dbReference>
<feature type="transmembrane region" description="Helical" evidence="5">
    <location>
        <begin position="438"/>
        <end position="461"/>
    </location>
</feature>
<dbReference type="PANTHER" id="PTHR43243">
    <property type="entry name" value="INNER MEMBRANE TRANSPORTER YGJI-RELATED"/>
    <property type="match status" value="1"/>
</dbReference>
<evidence type="ECO:0000256" key="3">
    <source>
        <dbReference type="ARBA" id="ARBA00022989"/>
    </source>
</evidence>
<keyword evidence="2 5" id="KW-0812">Transmembrane</keyword>
<dbReference type="Proteomes" id="UP001153069">
    <property type="component" value="Unassembled WGS sequence"/>
</dbReference>
<dbReference type="EMBL" id="CAICTM010000847">
    <property type="protein sequence ID" value="CAB9517319.1"/>
    <property type="molecule type" value="Genomic_DNA"/>
</dbReference>
<sequence>MASTMKKVPSNPALYQQLDESSWLWTPPGAHRKRFAPHDFAGYGSYNVRTTPAHSEMERIDENLQVVESRKVLLKELEATAISGNDILSSTFYVSGLVTLSAGKLAPLCLLLVGVILYLFRGIYHETVMALPCNGGTYNILLNCTSKQVASMAAVFAIIAYITTGVVSALEAIAYLQTVLPVGWEIDAQWATILLLFFFCCLTNLGMQESATFAKVVFVLHVATLSLLTTLGVVHMVCNPGLIWENWDTPYPSVDVAGDMLPGTFWMAVFYGFSSAMLGVSGFETSSQFVEEQAPGVFPKTLRNMWAGVFFFNPLLSLISFSCLRLDEIMEHKDTVLARTAHVVGVWVQNSLHFPDHYQFGPFLSVLVSVDAFVVLAAALLTGYVGINGLIRRMAMDRCLPQFFLRQNPWTGTDSFILVGFFLLCVSQVVALDSDVEALGGVYCFAFLSVMTIFACGNIILKVKRPSLPREISVSWTHSIVGLIGVLIALMGNILGKPELLTYFFVYVLIVGLLVLVMFQRVRIMRLVYKVMKSGESKNDATDDDDDADEMEDILKSPAIVRKMSRGIAGDDEELATKPTGEQDLLLPPPPPASKPSCLSALSTELKKVQDVPFIFYCKHDDLHMLNKAVLYIQVNEQTNKIIIVHCADYNQQNVTSLTEHVKLLDLLYPRVKISLLIVNSQFNAATVEWLSQALNVPINAMFISCPDSNFAMKVSQLRGMRIIASYD</sequence>
<protein>
    <submittedName>
        <fullName evidence="6">Inherit from COG: amino acid</fullName>
    </submittedName>
</protein>
<evidence type="ECO:0000256" key="1">
    <source>
        <dbReference type="ARBA" id="ARBA00004141"/>
    </source>
</evidence>
<accession>A0A9N8EDR8</accession>
<feature type="transmembrane region" description="Helical" evidence="5">
    <location>
        <begin position="153"/>
        <end position="176"/>
    </location>
</feature>
<reference evidence="6" key="1">
    <citation type="submission" date="2020-06" db="EMBL/GenBank/DDBJ databases">
        <authorList>
            <consortium name="Plant Systems Biology data submission"/>
        </authorList>
    </citation>
    <scope>NUCLEOTIDE SEQUENCE</scope>
    <source>
        <strain evidence="6">D6</strain>
    </source>
</reference>
<dbReference type="Pfam" id="PF13520">
    <property type="entry name" value="AA_permease_2"/>
    <property type="match status" value="1"/>
</dbReference>
<dbReference type="AlphaFoldDB" id="A0A9N8EDR8"/>
<feature type="transmembrane region" description="Helical" evidence="5">
    <location>
        <begin position="218"/>
        <end position="244"/>
    </location>
</feature>
<feature type="transmembrane region" description="Helical" evidence="5">
    <location>
        <begin position="304"/>
        <end position="322"/>
    </location>
</feature>
<gene>
    <name evidence="6" type="ORF">SEMRO_848_G210440.1</name>
</gene>
<dbReference type="Gene3D" id="1.20.1740.10">
    <property type="entry name" value="Amino acid/polyamine transporter I"/>
    <property type="match status" value="1"/>
</dbReference>
<feature type="transmembrane region" description="Helical" evidence="5">
    <location>
        <begin position="412"/>
        <end position="432"/>
    </location>
</feature>
<comment type="subcellular location">
    <subcellularLocation>
        <location evidence="1">Membrane</location>
        <topology evidence="1">Multi-pass membrane protein</topology>
    </subcellularLocation>
</comment>
<evidence type="ECO:0000313" key="6">
    <source>
        <dbReference type="EMBL" id="CAB9517319.1"/>
    </source>
</evidence>
<feature type="transmembrane region" description="Helical" evidence="5">
    <location>
        <begin position="92"/>
        <end position="120"/>
    </location>
</feature>
<dbReference type="InterPro" id="IPR002293">
    <property type="entry name" value="AA/rel_permease1"/>
</dbReference>
<dbReference type="PANTHER" id="PTHR43243:SF11">
    <property type="entry name" value="AMINO ACID PERMEASE_ SLC12A DOMAIN-CONTAINING PROTEIN"/>
    <property type="match status" value="1"/>
</dbReference>
<proteinExistence type="predicted"/>
<dbReference type="OrthoDB" id="1718410at2759"/>
<dbReference type="GO" id="GO:0015171">
    <property type="term" value="F:amino acid transmembrane transporter activity"/>
    <property type="evidence" value="ECO:0007669"/>
    <property type="project" value="TreeGrafter"/>
</dbReference>
<feature type="transmembrane region" description="Helical" evidence="5">
    <location>
        <begin position="264"/>
        <end position="283"/>
    </location>
</feature>
<keyword evidence="7" id="KW-1185">Reference proteome</keyword>
<evidence type="ECO:0000256" key="2">
    <source>
        <dbReference type="ARBA" id="ARBA00022692"/>
    </source>
</evidence>